<dbReference type="AlphaFoldDB" id="A0A1E1JQV4"/>
<dbReference type="SMART" id="SM00248">
    <property type="entry name" value="ANK"/>
    <property type="match status" value="3"/>
</dbReference>
<proteinExistence type="predicted"/>
<sequence length="154" mass="17482">MQFIPYAQSRKVSPFEEAIGTGFHKGAEFLMERDDLTADVDERDYLVKHPKIGVTIAKYNGSLLWLAVRRGDPEILDMLLTHPDLKVNDLDGFYKESPLMLAARFVLEKIIRSLLLHKDIDLGLRDNHDLTAEDIAQINGNPSIVKLLQEKIAQ</sequence>
<dbReference type="Proteomes" id="UP000178129">
    <property type="component" value="Unassembled WGS sequence"/>
</dbReference>
<evidence type="ECO:0000313" key="2">
    <source>
        <dbReference type="Proteomes" id="UP000178129"/>
    </source>
</evidence>
<organism evidence="1 2">
    <name type="scientific">Rhynchosporium graminicola</name>
    <dbReference type="NCBI Taxonomy" id="2792576"/>
    <lineage>
        <taxon>Eukaryota</taxon>
        <taxon>Fungi</taxon>
        <taxon>Dikarya</taxon>
        <taxon>Ascomycota</taxon>
        <taxon>Pezizomycotina</taxon>
        <taxon>Leotiomycetes</taxon>
        <taxon>Helotiales</taxon>
        <taxon>Ploettnerulaceae</taxon>
        <taxon>Rhynchosporium</taxon>
    </lineage>
</organism>
<dbReference type="InterPro" id="IPR002110">
    <property type="entry name" value="Ankyrin_rpt"/>
</dbReference>
<reference evidence="2" key="1">
    <citation type="submission" date="2016-03" db="EMBL/GenBank/DDBJ databases">
        <authorList>
            <person name="Ploux O."/>
        </authorList>
    </citation>
    <scope>NUCLEOTIDE SEQUENCE [LARGE SCALE GENOMIC DNA]</scope>
    <source>
        <strain evidence="2">UK7</strain>
    </source>
</reference>
<dbReference type="Pfam" id="PF12796">
    <property type="entry name" value="Ank_2"/>
    <property type="match status" value="1"/>
</dbReference>
<evidence type="ECO:0000313" key="1">
    <source>
        <dbReference type="EMBL" id="CZS88178.1"/>
    </source>
</evidence>
<keyword evidence="2" id="KW-1185">Reference proteome</keyword>
<dbReference type="EMBL" id="FJUW01000001">
    <property type="protein sequence ID" value="CZS88178.1"/>
    <property type="molecule type" value="Genomic_DNA"/>
</dbReference>
<dbReference type="InterPro" id="IPR036770">
    <property type="entry name" value="Ankyrin_rpt-contain_sf"/>
</dbReference>
<gene>
    <name evidence="1" type="ORF">RCO7_01144</name>
</gene>
<dbReference type="InParanoid" id="A0A1E1JQV4"/>
<protein>
    <submittedName>
        <fullName evidence="1">Uncharacterized protein</fullName>
    </submittedName>
</protein>
<dbReference type="SUPFAM" id="SSF48403">
    <property type="entry name" value="Ankyrin repeat"/>
    <property type="match status" value="1"/>
</dbReference>
<dbReference type="Gene3D" id="1.25.40.20">
    <property type="entry name" value="Ankyrin repeat-containing domain"/>
    <property type="match status" value="1"/>
</dbReference>
<name>A0A1E1JQV4_9HELO</name>
<accession>A0A1E1JQV4</accession>
<comment type="caution">
    <text evidence="1">The sequence shown here is derived from an EMBL/GenBank/DDBJ whole genome shotgun (WGS) entry which is preliminary data.</text>
</comment>